<dbReference type="EMBL" id="AOSK01000032">
    <property type="protein sequence ID" value="EYD77220.1"/>
    <property type="molecule type" value="Genomic_DNA"/>
</dbReference>
<dbReference type="InterPro" id="IPR025997">
    <property type="entry name" value="SBP_2_dom"/>
</dbReference>
<dbReference type="InterPro" id="IPR028082">
    <property type="entry name" value="Peripla_BP_I"/>
</dbReference>
<dbReference type="Gene3D" id="3.40.50.2300">
    <property type="match status" value="2"/>
</dbReference>
<dbReference type="GO" id="GO:0030246">
    <property type="term" value="F:carbohydrate binding"/>
    <property type="evidence" value="ECO:0007669"/>
    <property type="project" value="UniProtKB-ARBA"/>
</dbReference>
<dbReference type="OrthoDB" id="9804917at2"/>
<dbReference type="AlphaFoldDB" id="A0A017HSB2"/>
<organism evidence="5 6">
    <name type="scientific">Rubellimicrobium mesophilum DSM 19309</name>
    <dbReference type="NCBI Taxonomy" id="442562"/>
    <lineage>
        <taxon>Bacteria</taxon>
        <taxon>Pseudomonadati</taxon>
        <taxon>Pseudomonadota</taxon>
        <taxon>Alphaproteobacteria</taxon>
        <taxon>Rhodobacterales</taxon>
        <taxon>Roseobacteraceae</taxon>
        <taxon>Rubellimicrobium</taxon>
    </lineage>
</organism>
<name>A0A017HSB2_9RHOB</name>
<evidence type="ECO:0000256" key="1">
    <source>
        <dbReference type="ARBA" id="ARBA00004196"/>
    </source>
</evidence>
<dbReference type="SUPFAM" id="SSF53822">
    <property type="entry name" value="Periplasmic binding protein-like I"/>
    <property type="match status" value="1"/>
</dbReference>
<dbReference type="HOGENOM" id="CLU_037628_3_3_5"/>
<dbReference type="GO" id="GO:0030313">
    <property type="term" value="C:cell envelope"/>
    <property type="evidence" value="ECO:0007669"/>
    <property type="project" value="UniProtKB-SubCell"/>
</dbReference>
<keyword evidence="3" id="KW-0732">Signal</keyword>
<evidence type="ECO:0000259" key="4">
    <source>
        <dbReference type="Pfam" id="PF13407"/>
    </source>
</evidence>
<evidence type="ECO:0000313" key="6">
    <source>
        <dbReference type="Proteomes" id="UP000019666"/>
    </source>
</evidence>
<protein>
    <submittedName>
        <fullName evidence="5">Ribose ABC transporter, periplasmic binding protein</fullName>
    </submittedName>
</protein>
<dbReference type="CDD" id="cd20007">
    <property type="entry name" value="PBP1_ABC_sugar_binding-like"/>
    <property type="match status" value="1"/>
</dbReference>
<evidence type="ECO:0000313" key="5">
    <source>
        <dbReference type="EMBL" id="EYD77220.1"/>
    </source>
</evidence>
<dbReference type="RefSeq" id="WP_037279440.1">
    <property type="nucleotide sequence ID" value="NZ_KK088561.1"/>
</dbReference>
<accession>A0A017HSB2</accession>
<evidence type="ECO:0000256" key="3">
    <source>
        <dbReference type="ARBA" id="ARBA00022729"/>
    </source>
</evidence>
<dbReference type="STRING" id="442562.Rumeso_01167"/>
<dbReference type="Pfam" id="PF13407">
    <property type="entry name" value="Peripla_BP_4"/>
    <property type="match status" value="1"/>
</dbReference>
<gene>
    <name evidence="5" type="ORF">Rumeso_01167</name>
</gene>
<comment type="subcellular location">
    <subcellularLocation>
        <location evidence="1">Cell envelope</location>
    </subcellularLocation>
</comment>
<dbReference type="PATRIC" id="fig|442562.3.peg.1157"/>
<dbReference type="Proteomes" id="UP000019666">
    <property type="component" value="Unassembled WGS sequence"/>
</dbReference>
<proteinExistence type="inferred from homology"/>
<dbReference type="PANTHER" id="PTHR46847:SF1">
    <property type="entry name" value="D-ALLOSE-BINDING PERIPLASMIC PROTEIN-RELATED"/>
    <property type="match status" value="1"/>
</dbReference>
<comment type="similarity">
    <text evidence="2">Belongs to the bacterial solute-binding protein 2 family.</text>
</comment>
<evidence type="ECO:0000256" key="2">
    <source>
        <dbReference type="ARBA" id="ARBA00007639"/>
    </source>
</evidence>
<dbReference type="PANTHER" id="PTHR46847">
    <property type="entry name" value="D-ALLOSE-BINDING PERIPLASMIC PROTEIN-RELATED"/>
    <property type="match status" value="1"/>
</dbReference>
<sequence>MERRTLLGAAGLAALAGVLPRASKAQDAPKYTVALIPGLTTDAFYITMNRGAQAAADALGVELVFQGAPNFNPVEQVPVLDAVIARQPDAILIAPTDTTQLVEPLRRAADAGIPVITVDTFIGTGKYQTGAGDADFPLSYIASDNVLGGRMAARALAEAIGGEGAVYVSNVNPGISTTDQREEGFKLEMSENFPNIEVLETQFNNNDANNAASQLQAVFARSPNLKGVFGANLFSAIGAANGVQQAGQTGTIRVVAFDAPQSIVDNIKSGLVDMAIAQHPAEIGWFGVAAAYAHLTGQSIPVAIGTGFTVLDSSNVDDPEVAKFIYSE</sequence>
<feature type="domain" description="Periplasmic binding protein" evidence="4">
    <location>
        <begin position="33"/>
        <end position="298"/>
    </location>
</feature>
<comment type="caution">
    <text evidence="5">The sequence shown here is derived from an EMBL/GenBank/DDBJ whole genome shotgun (WGS) entry which is preliminary data.</text>
</comment>
<keyword evidence="6" id="KW-1185">Reference proteome</keyword>
<reference evidence="5 6" key="1">
    <citation type="submission" date="2013-02" db="EMBL/GenBank/DDBJ databases">
        <authorList>
            <person name="Fiebig A."/>
            <person name="Goeker M."/>
            <person name="Klenk H.-P.P."/>
        </authorList>
    </citation>
    <scope>NUCLEOTIDE SEQUENCE [LARGE SCALE GENOMIC DNA]</scope>
    <source>
        <strain evidence="5 6">DSM 19309</strain>
    </source>
</reference>